<dbReference type="EMBL" id="CZAF01000004">
    <property type="protein sequence ID" value="CUO75473.1"/>
    <property type="molecule type" value="Genomic_DNA"/>
</dbReference>
<evidence type="ECO:0000313" key="1">
    <source>
        <dbReference type="EMBL" id="CUO75473.1"/>
    </source>
</evidence>
<evidence type="ECO:0008006" key="3">
    <source>
        <dbReference type="Google" id="ProtNLM"/>
    </source>
</evidence>
<dbReference type="AlphaFoldDB" id="A0A174HKL2"/>
<proteinExistence type="predicted"/>
<dbReference type="Proteomes" id="UP000095614">
    <property type="component" value="Unassembled WGS sequence"/>
</dbReference>
<organism evidence="1 2">
    <name type="scientific">Bacteroides uniformis</name>
    <dbReference type="NCBI Taxonomy" id="820"/>
    <lineage>
        <taxon>Bacteria</taxon>
        <taxon>Pseudomonadati</taxon>
        <taxon>Bacteroidota</taxon>
        <taxon>Bacteroidia</taxon>
        <taxon>Bacteroidales</taxon>
        <taxon>Bacteroidaceae</taxon>
        <taxon>Bacteroides</taxon>
    </lineage>
</organism>
<sequence length="283" mass="31795">MTKDKNRCANQILADMELFDFLKEKVGERKTKTGAYHDLLEKCVAGFVVPFLKNHEYVLQADQCHVTISDLASEWHWHRATVRTFLDKLEDMGHIYRTRFAKSVVITMVFNKTGIGNSTTTYNGQAEIRPADEFDAALSKWITGNLTDSQMGDICEQYYVSRLKEIADNSPVGGSGSQTSSKDKSADELTRTLVQRIAVAGLKRTIRNSRFDNPTAFIDFFHFELGDDWSSLLAASKMTAKIILDGESEVTGASSDEIEILATLKEPFKALWAKCREDDSDLL</sequence>
<name>A0A174HKL2_BACUN</name>
<dbReference type="OrthoDB" id="1035839at2"/>
<protein>
    <recommendedName>
        <fullName evidence="3">MarR family transcriptional regulator</fullName>
    </recommendedName>
</protein>
<dbReference type="InterPro" id="IPR036390">
    <property type="entry name" value="WH_DNA-bd_sf"/>
</dbReference>
<dbReference type="RefSeq" id="WP_007850573.1">
    <property type="nucleotide sequence ID" value="NZ_CZAF01000004.1"/>
</dbReference>
<dbReference type="GeneID" id="93096884"/>
<reference evidence="1 2" key="1">
    <citation type="submission" date="2015-09" db="EMBL/GenBank/DDBJ databases">
        <authorList>
            <consortium name="Pathogen Informatics"/>
        </authorList>
    </citation>
    <scope>NUCLEOTIDE SEQUENCE [LARGE SCALE GENOMIC DNA]</scope>
    <source>
        <strain evidence="1 2">2789STDY5834847</strain>
    </source>
</reference>
<accession>A0A174HKL2</accession>
<dbReference type="SUPFAM" id="SSF46785">
    <property type="entry name" value="Winged helix' DNA-binding domain"/>
    <property type="match status" value="1"/>
</dbReference>
<evidence type="ECO:0000313" key="2">
    <source>
        <dbReference type="Proteomes" id="UP000095614"/>
    </source>
</evidence>
<gene>
    <name evidence="1" type="ORF">ERS852462_01428</name>
</gene>